<dbReference type="EMBL" id="JBHSLL010000012">
    <property type="protein sequence ID" value="MFC5385203.1"/>
    <property type="molecule type" value="Genomic_DNA"/>
</dbReference>
<comment type="caution">
    <text evidence="1">The sequence shown here is derived from an EMBL/GenBank/DDBJ whole genome shotgun (WGS) entry which is preliminary data.</text>
</comment>
<evidence type="ECO:0000313" key="2">
    <source>
        <dbReference type="Proteomes" id="UP001596016"/>
    </source>
</evidence>
<protein>
    <submittedName>
        <fullName evidence="1">Uncharacterized protein</fullName>
    </submittedName>
</protein>
<reference evidence="2" key="1">
    <citation type="journal article" date="2019" name="Int. J. Syst. Evol. Microbiol.">
        <title>The Global Catalogue of Microorganisms (GCM) 10K type strain sequencing project: providing services to taxonomists for standard genome sequencing and annotation.</title>
        <authorList>
            <consortium name="The Broad Institute Genomics Platform"/>
            <consortium name="The Broad Institute Genome Sequencing Center for Infectious Disease"/>
            <person name="Wu L."/>
            <person name="Ma J."/>
        </authorList>
    </citation>
    <scope>NUCLEOTIDE SEQUENCE [LARGE SCALE GENOMIC DNA]</scope>
    <source>
        <strain evidence="2">CGMCC 4.1415</strain>
    </source>
</reference>
<proteinExistence type="predicted"/>
<keyword evidence="2" id="KW-1185">Reference proteome</keyword>
<organism evidence="1 2">
    <name type="scientific">Aquamicrobium segne</name>
    <dbReference type="NCBI Taxonomy" id="469547"/>
    <lineage>
        <taxon>Bacteria</taxon>
        <taxon>Pseudomonadati</taxon>
        <taxon>Pseudomonadota</taxon>
        <taxon>Alphaproteobacteria</taxon>
        <taxon>Hyphomicrobiales</taxon>
        <taxon>Phyllobacteriaceae</taxon>
        <taxon>Aquamicrobium</taxon>
    </lineage>
</organism>
<dbReference type="Proteomes" id="UP001596016">
    <property type="component" value="Unassembled WGS sequence"/>
</dbReference>
<gene>
    <name evidence="1" type="ORF">ACFPLB_04385</name>
</gene>
<name>A0ABW0GZL9_9HYPH</name>
<evidence type="ECO:0000313" key="1">
    <source>
        <dbReference type="EMBL" id="MFC5385203.1"/>
    </source>
</evidence>
<accession>A0ABW0GZL9</accession>
<sequence>MPIIKPSTAFKSEADWVSAEVRAYIKDQVSTHVDVVQDVRNNDFEETRFLYVRSKDATYRLELSNGSPDDGDTVLHDNLGRRYVKALGSGGVRPWDVQVDALADRDAYDNEAAGFVVLVSDAGEGRAAVFTMGDGGVGDWSDPAYLTGPADTVTAGLLTTHKNDHNNPHAVTAAQVGATEAPESADDGNVAVFDGGSGKLKDAGFGPVDPSALALALGDKADTSAVALALADKADVSALTSHTSNTDNPHAVTADQVGAATPGKAIALAMIFGG</sequence>
<dbReference type="RefSeq" id="WP_378228099.1">
    <property type="nucleotide sequence ID" value="NZ_JBHSLL010000012.1"/>
</dbReference>